<dbReference type="EMBL" id="PDXJ01000025">
    <property type="protein sequence ID" value="TND52017.1"/>
    <property type="molecule type" value="Genomic_DNA"/>
</dbReference>
<dbReference type="Proteomes" id="UP000796104">
    <property type="component" value="Unassembled WGS sequence"/>
</dbReference>
<evidence type="ECO:0000313" key="2">
    <source>
        <dbReference type="EMBL" id="TND52017.1"/>
    </source>
</evidence>
<reference evidence="2" key="2">
    <citation type="journal article" date="2019" name="PLoS ONE">
        <title>Identification and characterization of putative Aeromonas spp. T3SS effectors.</title>
        <authorList>
            <person name="Rangel L.T."/>
            <person name="Marden J."/>
            <person name="Colston S."/>
            <person name="Setubal J.C."/>
            <person name="Graf J."/>
            <person name="Gogarten J.P."/>
        </authorList>
    </citation>
    <scope>NUCLEOTIDE SEQUENCE</scope>
    <source>
        <strain evidence="2">BAQ071013-135</strain>
    </source>
</reference>
<gene>
    <name evidence="2" type="ORF">CF123_18030</name>
</gene>
<name>A0AAX2UPC8_AERVE</name>
<dbReference type="RefSeq" id="WP_139495217.1">
    <property type="nucleotide sequence ID" value="NZ_CAWORL010000018.1"/>
</dbReference>
<proteinExistence type="predicted"/>
<evidence type="ECO:0000256" key="1">
    <source>
        <dbReference type="SAM" id="MobiDB-lite"/>
    </source>
</evidence>
<feature type="region of interest" description="Disordered" evidence="1">
    <location>
        <begin position="19"/>
        <end position="62"/>
    </location>
</feature>
<feature type="compositionally biased region" description="Basic and acidic residues" evidence="1">
    <location>
        <begin position="44"/>
        <end position="62"/>
    </location>
</feature>
<sequence length="556" mass="60700">MAKKEKGLVAVIAQAFAGYNPDDQNNAGIPLQSGPGASSSWHHSAPETEEGRDPTTDADWVGDKVMPEDRYLKYDVLQGMITDPLLSGGIDLHICHALSADNKTGNIVTIEATDPSMAELAAELNAALGPLINEGAPSWCKQMAVFGAHYVRPYAREGVGIVDIESSWYTMARQIREYVRGGKVAGYTSEYLKKRGTGGAIQLAEPWSLVALKIPYWQPNINREPLNNTGTQYSLYDDNHRRVPIETQDYGTSMLEHCYPAWCDLKDSLVSLKGSRYNASRIDRFVALGMENLDPVQAAQYLNLVGTQMRKDLETAERKSRQKGLLPTVWNRIVPALAGGKGGVTIDTQTTSPDIAHIEDVMFHLKRMSAGLGLDVSMLGWGDLMSGGLGDGGFFRTSIHAAIRANWLRIGLRHSIHRMIDIHMANKYGKVFPAGAARPIEVKFHSLNTAIAQEEADERESRAQFAMTLATLLDTIENGRLAGSDTFKNLALTDLAGIDKDVAKAVIHELAKSASEAADSDEFMESVGYRGDRAGFDAWLSQKINSEIISFVGGAS</sequence>
<dbReference type="AlphaFoldDB" id="A0AAX2UPC8"/>
<protein>
    <submittedName>
        <fullName evidence="2">Phage portal protein</fullName>
    </submittedName>
</protein>
<evidence type="ECO:0000313" key="3">
    <source>
        <dbReference type="Proteomes" id="UP000796104"/>
    </source>
</evidence>
<organism evidence="2 3">
    <name type="scientific">Aeromonas veronii</name>
    <dbReference type="NCBI Taxonomy" id="654"/>
    <lineage>
        <taxon>Bacteria</taxon>
        <taxon>Pseudomonadati</taxon>
        <taxon>Pseudomonadota</taxon>
        <taxon>Gammaproteobacteria</taxon>
        <taxon>Aeromonadales</taxon>
        <taxon>Aeromonadaceae</taxon>
        <taxon>Aeromonas</taxon>
    </lineage>
</organism>
<comment type="caution">
    <text evidence="2">The sequence shown here is derived from an EMBL/GenBank/DDBJ whole genome shotgun (WGS) entry which is preliminary data.</text>
</comment>
<accession>A0AAX2UPC8</accession>
<reference evidence="2" key="1">
    <citation type="submission" date="2017-10" db="EMBL/GenBank/DDBJ databases">
        <authorList>
            <person name="Colston S.M."/>
            <person name="Graf J."/>
        </authorList>
    </citation>
    <scope>NUCLEOTIDE SEQUENCE</scope>
    <source>
        <strain evidence="2">BAQ071013-135</strain>
    </source>
</reference>